<evidence type="ECO:0000313" key="2">
    <source>
        <dbReference type="Proteomes" id="UP001595979"/>
    </source>
</evidence>
<accession>A0ABW1DL49</accession>
<protein>
    <submittedName>
        <fullName evidence="1">Uncharacterized protein</fullName>
    </submittedName>
</protein>
<sequence>MTAPLPANPVSPRRRQGAATLLIHVPRGEPGKVVRGVVALQHPYRRVRYAQFSQRLGHDDEQETTAFVNNVTPLIQTLPRQQPLNVVLQTAHDAARYRALLRELLGERTVTSGAPQGVTTLLQRVAQYGLHGGVAHDLAHDCHLYITALSDGGATLTSSVLLLPWRVTWSEARRETGDTTAASFQAMEDALTHLNPRTCLAVFTNNPMLGSILQRQAAALGPEAKAAATQAQRYAQERGITASVLARPDPAIGQVGRMLVARAFERGGPGGPE</sequence>
<dbReference type="EMBL" id="JBHSOH010000020">
    <property type="protein sequence ID" value="MFC5849457.1"/>
    <property type="molecule type" value="Genomic_DNA"/>
</dbReference>
<proteinExistence type="predicted"/>
<name>A0ABW1DL49_9DEIO</name>
<organism evidence="1 2">
    <name type="scientific">Deinococcus petrolearius</name>
    <dbReference type="NCBI Taxonomy" id="1751295"/>
    <lineage>
        <taxon>Bacteria</taxon>
        <taxon>Thermotogati</taxon>
        <taxon>Deinococcota</taxon>
        <taxon>Deinococci</taxon>
        <taxon>Deinococcales</taxon>
        <taxon>Deinococcaceae</taxon>
        <taxon>Deinococcus</taxon>
    </lineage>
</organism>
<dbReference type="RefSeq" id="WP_380050618.1">
    <property type="nucleotide sequence ID" value="NZ_JBHSOH010000020.1"/>
</dbReference>
<reference evidence="2" key="1">
    <citation type="journal article" date="2019" name="Int. J. Syst. Evol. Microbiol.">
        <title>The Global Catalogue of Microorganisms (GCM) 10K type strain sequencing project: providing services to taxonomists for standard genome sequencing and annotation.</title>
        <authorList>
            <consortium name="The Broad Institute Genomics Platform"/>
            <consortium name="The Broad Institute Genome Sequencing Center for Infectious Disease"/>
            <person name="Wu L."/>
            <person name="Ma J."/>
        </authorList>
    </citation>
    <scope>NUCLEOTIDE SEQUENCE [LARGE SCALE GENOMIC DNA]</scope>
    <source>
        <strain evidence="2">CGMCC 1.15053</strain>
    </source>
</reference>
<dbReference type="Proteomes" id="UP001595979">
    <property type="component" value="Unassembled WGS sequence"/>
</dbReference>
<evidence type="ECO:0000313" key="1">
    <source>
        <dbReference type="EMBL" id="MFC5849457.1"/>
    </source>
</evidence>
<comment type="caution">
    <text evidence="1">The sequence shown here is derived from an EMBL/GenBank/DDBJ whole genome shotgun (WGS) entry which is preliminary data.</text>
</comment>
<keyword evidence="2" id="KW-1185">Reference proteome</keyword>
<gene>
    <name evidence="1" type="ORF">ACFPQ6_14180</name>
</gene>